<proteinExistence type="predicted"/>
<accession>A0A1Y2EZU9</accession>
<feature type="signal peptide" evidence="1">
    <location>
        <begin position="1"/>
        <end position="20"/>
    </location>
</feature>
<evidence type="ECO:0000313" key="3">
    <source>
        <dbReference type="Proteomes" id="UP000193920"/>
    </source>
</evidence>
<dbReference type="STRING" id="1754190.A0A1Y2EZU9"/>
<dbReference type="Proteomes" id="UP000193920">
    <property type="component" value="Unassembled WGS sequence"/>
</dbReference>
<gene>
    <name evidence="2" type="ORF">LY90DRAFT_501524</name>
</gene>
<sequence length="262" mass="29949">MKCLLLSILSIFCNVLIINGQYNYGIGLSEDNPKNSDTDVTQNISYNSILDDINNFYNQNMKYQVVANAESNTADDSNTTEKTNANVIGSNFTIVWSYNNILEGYEYNYPKNDVTIKLFFEEDANPNNWSNAWKNPVFEKTIPLEKVETGPILNGIQTYQYNWFINPKDGFIRSPKSNEKYKLRIYGDGKDVQSNSANFQCYGDGDIQPGLTVAFYIVENNRIEERYYRQLPIVDNGDGMQAKSSLVMSLIAAIFLILFNLW</sequence>
<keyword evidence="1" id="KW-0732">Signal</keyword>
<evidence type="ECO:0000313" key="2">
    <source>
        <dbReference type="EMBL" id="ORY77138.1"/>
    </source>
</evidence>
<keyword evidence="3" id="KW-1185">Reference proteome</keyword>
<name>A0A1Y2EZU9_9FUNG</name>
<reference evidence="2 3" key="1">
    <citation type="submission" date="2016-08" db="EMBL/GenBank/DDBJ databases">
        <title>A Parts List for Fungal Cellulosomes Revealed by Comparative Genomics.</title>
        <authorList>
            <consortium name="DOE Joint Genome Institute"/>
            <person name="Haitjema C.H."/>
            <person name="Gilmore S.P."/>
            <person name="Henske J.K."/>
            <person name="Solomon K.V."/>
            <person name="De Groot R."/>
            <person name="Kuo A."/>
            <person name="Mondo S.J."/>
            <person name="Salamov A.A."/>
            <person name="Labutti K."/>
            <person name="Zhao Z."/>
            <person name="Chiniquy J."/>
            <person name="Barry K."/>
            <person name="Brewer H.M."/>
            <person name="Purvine S.O."/>
            <person name="Wright A.T."/>
            <person name="Boxma B."/>
            <person name="Van Alen T."/>
            <person name="Hackstein J.H."/>
            <person name="Baker S.E."/>
            <person name="Grigoriev I.V."/>
            <person name="O'Malley M.A."/>
        </authorList>
    </citation>
    <scope>NUCLEOTIDE SEQUENCE [LARGE SCALE GENOMIC DNA]</scope>
    <source>
        <strain evidence="2 3">G1</strain>
    </source>
</reference>
<protein>
    <submittedName>
        <fullName evidence="2">Uncharacterized protein</fullName>
    </submittedName>
</protein>
<evidence type="ECO:0000256" key="1">
    <source>
        <dbReference type="SAM" id="SignalP"/>
    </source>
</evidence>
<comment type="caution">
    <text evidence="2">The sequence shown here is derived from an EMBL/GenBank/DDBJ whole genome shotgun (WGS) entry which is preliminary data.</text>
</comment>
<dbReference type="AlphaFoldDB" id="A0A1Y2EZU9"/>
<dbReference type="EMBL" id="MCOG01000020">
    <property type="protein sequence ID" value="ORY77138.1"/>
    <property type="molecule type" value="Genomic_DNA"/>
</dbReference>
<feature type="chain" id="PRO_5012914821" evidence="1">
    <location>
        <begin position="21"/>
        <end position="262"/>
    </location>
</feature>
<organism evidence="2 3">
    <name type="scientific">Neocallimastix californiae</name>
    <dbReference type="NCBI Taxonomy" id="1754190"/>
    <lineage>
        <taxon>Eukaryota</taxon>
        <taxon>Fungi</taxon>
        <taxon>Fungi incertae sedis</taxon>
        <taxon>Chytridiomycota</taxon>
        <taxon>Chytridiomycota incertae sedis</taxon>
        <taxon>Neocallimastigomycetes</taxon>
        <taxon>Neocallimastigales</taxon>
        <taxon>Neocallimastigaceae</taxon>
        <taxon>Neocallimastix</taxon>
    </lineage>
</organism>
<dbReference type="OrthoDB" id="2156655at2759"/>